<accession>A0A022VWP1</accession>
<sequence>MTVPILYRNINLYIPPEDEPGKYLDTKEPPWLNCFRSIARNKSGQAEWVRTIAVRGARRNSYETFPRVGAKESTVPDVARLNSERIQLHKLLSTLFTKMKKLQSFCWTADCLYPTKEVFKLQENVKVFIYLYPRALQNARKDKVLSDAYPEIRHASFKCLKELSIFDIPYLRTLNHISKILVEVRGTIRVLRLGLIKEGDRFRALPQMYKTSSAYSQDLLLTVTKGLSKFSKTDGFVRLHTLEILFCNHLVIQAWAQIFDFTAIKSFSLIHSFHFGVHYPSPWTYLQSRRVTLKRLKTNIYVTGAVGYLQSFNSLEELYLIGSPEYLDFGALRFHFSNLRAFLCLEYVTHLRFFVRNIHLLIAGCPKLEELGIPLPRKIQSTVWSVLAHAPALRCLYFIKYNTGRIGSLQALDPFIFEFFGYFELHPSPLIYRLEMLSCHKTLWRLSSLASAPVQRRTHEEIWNDIDRWCGYEPFNTRERANTRPEPLRFGNFGPGLDRVAIRVRWEDYLEDEMISTIRNYLLPE</sequence>
<proteinExistence type="predicted"/>
<dbReference type="HOGENOM" id="CLU_515757_0_0_1"/>
<evidence type="ECO:0000313" key="1">
    <source>
        <dbReference type="EMBL" id="EZF50652.1"/>
    </source>
</evidence>
<protein>
    <recommendedName>
        <fullName evidence="2">F-box domain-containing protein</fullName>
    </recommendedName>
</protein>
<organism evidence="1">
    <name type="scientific">Trichophyton rubrum CBS 288.86</name>
    <dbReference type="NCBI Taxonomy" id="1215330"/>
    <lineage>
        <taxon>Eukaryota</taxon>
        <taxon>Fungi</taxon>
        <taxon>Dikarya</taxon>
        <taxon>Ascomycota</taxon>
        <taxon>Pezizomycotina</taxon>
        <taxon>Eurotiomycetes</taxon>
        <taxon>Eurotiomycetidae</taxon>
        <taxon>Onygenales</taxon>
        <taxon>Arthrodermataceae</taxon>
        <taxon>Trichophyton</taxon>
    </lineage>
</organism>
<name>A0A022VWP1_TRIRU</name>
<dbReference type="OrthoDB" id="10626316at2759"/>
<reference evidence="1" key="1">
    <citation type="submission" date="2014-02" db="EMBL/GenBank/DDBJ databases">
        <title>The Genome Sequence of Trichophyton rubrum (morphotype fischeri) CBS 288.86.</title>
        <authorList>
            <consortium name="The Broad Institute Genomics Platform"/>
            <person name="Cuomo C.A."/>
            <person name="White T.C."/>
            <person name="Graser Y."/>
            <person name="Martinez-Rossi N."/>
            <person name="Heitman J."/>
            <person name="Young S.K."/>
            <person name="Zeng Q."/>
            <person name="Gargeya S."/>
            <person name="Abouelleil A."/>
            <person name="Alvarado L."/>
            <person name="Chapman S.B."/>
            <person name="Gainer-Dewar J."/>
            <person name="Goldberg J."/>
            <person name="Griggs A."/>
            <person name="Gujja S."/>
            <person name="Hansen M."/>
            <person name="Howarth C."/>
            <person name="Imamovic A."/>
            <person name="Larimer J."/>
            <person name="Martinez D."/>
            <person name="Murphy C."/>
            <person name="Pearson M.D."/>
            <person name="Persinoti G."/>
            <person name="Poon T."/>
            <person name="Priest M."/>
            <person name="Roberts A.D."/>
            <person name="Saif S."/>
            <person name="Shea T.D."/>
            <person name="Sykes S.N."/>
            <person name="Wortman J."/>
            <person name="Nusbaum C."/>
            <person name="Birren B."/>
        </authorList>
    </citation>
    <scope>NUCLEOTIDE SEQUENCE [LARGE SCALE GENOMIC DNA]</scope>
    <source>
        <strain evidence="1">CBS 288.86</strain>
    </source>
</reference>
<gene>
    <name evidence="1" type="ORF">H103_05917</name>
</gene>
<dbReference type="AlphaFoldDB" id="A0A022VWP1"/>
<evidence type="ECO:0008006" key="2">
    <source>
        <dbReference type="Google" id="ProtNLM"/>
    </source>
</evidence>
<dbReference type="Proteomes" id="UP000023758">
    <property type="component" value="Unassembled WGS sequence"/>
</dbReference>
<dbReference type="SUPFAM" id="SSF52047">
    <property type="entry name" value="RNI-like"/>
    <property type="match status" value="1"/>
</dbReference>
<dbReference type="EMBL" id="KK207880">
    <property type="protein sequence ID" value="EZF50652.1"/>
    <property type="molecule type" value="Genomic_DNA"/>
</dbReference>